<dbReference type="Gene3D" id="3.40.50.300">
    <property type="entry name" value="P-loop containing nucleotide triphosphate hydrolases"/>
    <property type="match status" value="2"/>
</dbReference>
<evidence type="ECO:0000256" key="8">
    <source>
        <dbReference type="ARBA" id="ARBA00022884"/>
    </source>
</evidence>
<dbReference type="SMART" id="SM00490">
    <property type="entry name" value="HELICc"/>
    <property type="match status" value="1"/>
</dbReference>
<keyword evidence="5 11" id="KW-0378">Hydrolase</keyword>
<dbReference type="Pfam" id="PF00271">
    <property type="entry name" value="Helicase_C"/>
    <property type="match status" value="1"/>
</dbReference>
<keyword evidence="4 11" id="KW-0547">Nucleotide-binding</keyword>
<evidence type="ECO:0000256" key="7">
    <source>
        <dbReference type="ARBA" id="ARBA00022840"/>
    </source>
</evidence>
<dbReference type="InterPro" id="IPR025313">
    <property type="entry name" value="SPB4-like_CTE"/>
</dbReference>
<dbReference type="SUPFAM" id="SSF52540">
    <property type="entry name" value="P-loop containing nucleoside triphosphate hydrolases"/>
    <property type="match status" value="1"/>
</dbReference>
<keyword evidence="7 11" id="KW-0067">ATP-binding</keyword>
<organism evidence="17 18">
    <name type="scientific">Tortispora caseinolytica NRRL Y-17796</name>
    <dbReference type="NCBI Taxonomy" id="767744"/>
    <lineage>
        <taxon>Eukaryota</taxon>
        <taxon>Fungi</taxon>
        <taxon>Dikarya</taxon>
        <taxon>Ascomycota</taxon>
        <taxon>Saccharomycotina</taxon>
        <taxon>Trigonopsidomycetes</taxon>
        <taxon>Trigonopsidales</taxon>
        <taxon>Trigonopsidaceae</taxon>
        <taxon>Tortispora</taxon>
    </lineage>
</organism>
<dbReference type="InterPro" id="IPR001650">
    <property type="entry name" value="Helicase_C-like"/>
</dbReference>
<sequence length="748" mass="85363">MASKSKKSANKTKHNAKKELREKELKALADLKQRAAEFDDTSIEKFGDLPISEQTASGLAKQAFTKMTEIQKKSIPLALKGRDILGAARTGSGKTLAFLIPLLEKLVHEQWTPNDGLGALVISPTRELAVQIFDVLRSIGKFHTFSAGLAIGGKNVHEEISRVGRMNIMICTPGRILQLLDQAVDFDTSNLKMLVLDEADRILDMGFKGTVDAILDHLPKDRQTMLFSATQTKKVSDLARLSLNEPEYISIHDSTVYSIPESLMQHYIVSPLPDKLSILYSFLRTHLKSKIIVFFSSGKQVRFAFESFRHMRPGIPLAHLHGRQKQTTRIETVTQFSNAKYSCLFATDIVARGLDFPSVDWVIQVDAPEDVPTYVHRVGRTARYDKDGHALMFLTPSEEKPMIEKLEAKKIHVENLKVRESMKQSIKKQLQGLCFKDTEIKYLAQKAFISYVRSVYLQHDKDVFKFDSIPLEEYAESLGLPGAPKVKLQGGASLKERKNLSRQLAHVADDEEQKPQEAPKTKYDRMFNRVNQDILSEHYNKVVEHEDLSDSDDILQPKKQNSYSDKEDSEPAEIISKRQLKAATSKKQMLKYKERPTKLVFDDEGNAHSLYEFQKEEDFMKEGKPKEQIERFIEAEKKVMDEADSQDKEIAREKRLAKKRKRREAAESRSRHEDDADEEEGIPFEQDEDLLAELNRQMENYGEEKREKRAKIDYRRNKDERQGANDSDAESDSSLEDLEALTAKLIEG</sequence>
<feature type="short sequence motif" description="Q motif" evidence="10">
    <location>
        <begin position="44"/>
        <end position="72"/>
    </location>
</feature>
<dbReference type="PROSITE" id="PS51194">
    <property type="entry name" value="HELICASE_CTER"/>
    <property type="match status" value="1"/>
</dbReference>
<dbReference type="CDD" id="cd17941">
    <property type="entry name" value="DEADc_DDX10"/>
    <property type="match status" value="1"/>
</dbReference>
<evidence type="ECO:0000259" key="16">
    <source>
        <dbReference type="PROSITE" id="PS51195"/>
    </source>
</evidence>
<evidence type="ECO:0000256" key="11">
    <source>
        <dbReference type="RuleBase" id="RU000492"/>
    </source>
</evidence>
<feature type="compositionally biased region" description="Basic and acidic residues" evidence="13">
    <location>
        <begin position="639"/>
        <end position="654"/>
    </location>
</feature>
<keyword evidence="2" id="KW-0690">Ribosome biogenesis</keyword>
<dbReference type="InterPro" id="IPR014001">
    <property type="entry name" value="Helicase_ATP-bd"/>
</dbReference>
<comment type="catalytic activity">
    <reaction evidence="12">
        <text>ATP + H2O = ADP + phosphate + H(+)</text>
        <dbReference type="Rhea" id="RHEA:13065"/>
        <dbReference type="ChEBI" id="CHEBI:15377"/>
        <dbReference type="ChEBI" id="CHEBI:15378"/>
        <dbReference type="ChEBI" id="CHEBI:30616"/>
        <dbReference type="ChEBI" id="CHEBI:43474"/>
        <dbReference type="ChEBI" id="CHEBI:456216"/>
        <dbReference type="EC" id="3.6.4.13"/>
    </reaction>
</comment>
<dbReference type="SMART" id="SM01178">
    <property type="entry name" value="DUF4217"/>
    <property type="match status" value="1"/>
</dbReference>
<feature type="domain" description="Helicase C-terminal" evidence="15">
    <location>
        <begin position="275"/>
        <end position="430"/>
    </location>
</feature>
<evidence type="ECO:0000256" key="3">
    <source>
        <dbReference type="ARBA" id="ARBA00022552"/>
    </source>
</evidence>
<comment type="similarity">
    <text evidence="11">Belongs to the DEAD box helicase family.</text>
</comment>
<dbReference type="PROSITE" id="PS00039">
    <property type="entry name" value="DEAD_ATP_HELICASE"/>
    <property type="match status" value="1"/>
</dbReference>
<feature type="compositionally biased region" description="Basic residues" evidence="13">
    <location>
        <begin position="1"/>
        <end position="16"/>
    </location>
</feature>
<dbReference type="SMART" id="SM00487">
    <property type="entry name" value="DEXDc"/>
    <property type="match status" value="1"/>
</dbReference>
<dbReference type="PROSITE" id="PS51192">
    <property type="entry name" value="HELICASE_ATP_BIND_1"/>
    <property type="match status" value="1"/>
</dbReference>
<dbReference type="EC" id="3.6.4.13" evidence="12"/>
<gene>
    <name evidence="17" type="ORF">CANCADRAFT_85610</name>
</gene>
<evidence type="ECO:0000256" key="1">
    <source>
        <dbReference type="ARBA" id="ARBA00004604"/>
    </source>
</evidence>
<dbReference type="OrthoDB" id="10259640at2759"/>
<feature type="compositionally biased region" description="Basic and acidic residues" evidence="13">
    <location>
        <begin position="702"/>
        <end position="723"/>
    </location>
</feature>
<dbReference type="InterPro" id="IPR027417">
    <property type="entry name" value="P-loop_NTPase"/>
</dbReference>
<feature type="domain" description="DEAD-box RNA helicase Q" evidence="16">
    <location>
        <begin position="44"/>
        <end position="72"/>
    </location>
</feature>
<evidence type="ECO:0000313" key="18">
    <source>
        <dbReference type="Proteomes" id="UP000095023"/>
    </source>
</evidence>
<dbReference type="GO" id="GO:0003724">
    <property type="term" value="F:RNA helicase activity"/>
    <property type="evidence" value="ECO:0007669"/>
    <property type="project" value="UniProtKB-EC"/>
</dbReference>
<dbReference type="PANTHER" id="PTHR24031">
    <property type="entry name" value="RNA HELICASE"/>
    <property type="match status" value="1"/>
</dbReference>
<feature type="compositionally biased region" description="Acidic residues" evidence="13">
    <location>
        <begin position="727"/>
        <end position="739"/>
    </location>
</feature>
<feature type="compositionally biased region" description="Acidic residues" evidence="13">
    <location>
        <begin position="675"/>
        <end position="691"/>
    </location>
</feature>
<dbReference type="GO" id="GO:0042802">
    <property type="term" value="F:identical protein binding"/>
    <property type="evidence" value="ECO:0007669"/>
    <property type="project" value="EnsemblFungi"/>
</dbReference>
<protein>
    <recommendedName>
        <fullName evidence="12">ATP-dependent RNA helicase</fullName>
        <ecNumber evidence="12">3.6.4.13</ecNumber>
    </recommendedName>
</protein>
<evidence type="ECO:0000256" key="9">
    <source>
        <dbReference type="ARBA" id="ARBA00023242"/>
    </source>
</evidence>
<evidence type="ECO:0000256" key="10">
    <source>
        <dbReference type="PROSITE-ProRule" id="PRU00552"/>
    </source>
</evidence>
<evidence type="ECO:0000256" key="13">
    <source>
        <dbReference type="SAM" id="MobiDB-lite"/>
    </source>
</evidence>
<evidence type="ECO:0000256" key="12">
    <source>
        <dbReference type="RuleBase" id="RU365068"/>
    </source>
</evidence>
<dbReference type="InterPro" id="IPR014014">
    <property type="entry name" value="RNA_helicase_DEAD_Q_motif"/>
</dbReference>
<feature type="compositionally biased region" description="Basic and acidic residues" evidence="13">
    <location>
        <begin position="664"/>
        <end position="674"/>
    </location>
</feature>
<dbReference type="InterPro" id="IPR000629">
    <property type="entry name" value="RNA-helicase_DEAD-box_CS"/>
</dbReference>
<evidence type="ECO:0000256" key="2">
    <source>
        <dbReference type="ARBA" id="ARBA00022517"/>
    </source>
</evidence>
<comment type="domain">
    <text evidence="12">The Q motif is unique to and characteristic of the DEAD box family of RNA helicases and controls ATP binding and hydrolysis.</text>
</comment>
<feature type="domain" description="Helicase ATP-binding" evidence="14">
    <location>
        <begin position="75"/>
        <end position="249"/>
    </location>
</feature>
<dbReference type="GO" id="GO:0032040">
    <property type="term" value="C:small-subunit processome"/>
    <property type="evidence" value="ECO:0007669"/>
    <property type="project" value="EnsemblFungi"/>
</dbReference>
<keyword evidence="9" id="KW-0539">Nucleus</keyword>
<keyword evidence="3" id="KW-0698">rRNA processing</keyword>
<accession>A0A1E4TKS4</accession>
<dbReference type="GO" id="GO:0016887">
    <property type="term" value="F:ATP hydrolysis activity"/>
    <property type="evidence" value="ECO:0007669"/>
    <property type="project" value="RHEA"/>
</dbReference>
<keyword evidence="18" id="KW-1185">Reference proteome</keyword>
<evidence type="ECO:0000256" key="4">
    <source>
        <dbReference type="ARBA" id="ARBA00022741"/>
    </source>
</evidence>
<evidence type="ECO:0000259" key="14">
    <source>
        <dbReference type="PROSITE" id="PS51192"/>
    </source>
</evidence>
<comment type="function">
    <text evidence="12">RNA helicase.</text>
</comment>
<dbReference type="Proteomes" id="UP000095023">
    <property type="component" value="Unassembled WGS sequence"/>
</dbReference>
<dbReference type="Pfam" id="PF00270">
    <property type="entry name" value="DEAD"/>
    <property type="match status" value="1"/>
</dbReference>
<dbReference type="PROSITE" id="PS51195">
    <property type="entry name" value="Q_MOTIF"/>
    <property type="match status" value="1"/>
</dbReference>
<comment type="subcellular location">
    <subcellularLocation>
        <location evidence="1">Nucleus</location>
        <location evidence="1">Nucleolus</location>
    </subcellularLocation>
</comment>
<keyword evidence="6 11" id="KW-0347">Helicase</keyword>
<evidence type="ECO:0000256" key="5">
    <source>
        <dbReference type="ARBA" id="ARBA00022801"/>
    </source>
</evidence>
<feature type="region of interest" description="Disordered" evidence="13">
    <location>
        <begin position="639"/>
        <end position="748"/>
    </location>
</feature>
<dbReference type="GO" id="GO:0005524">
    <property type="term" value="F:ATP binding"/>
    <property type="evidence" value="ECO:0007669"/>
    <property type="project" value="UniProtKB-UniRule"/>
</dbReference>
<reference evidence="18" key="1">
    <citation type="submission" date="2016-02" db="EMBL/GenBank/DDBJ databases">
        <title>Comparative genomics of biotechnologically important yeasts.</title>
        <authorList>
            <consortium name="DOE Joint Genome Institute"/>
            <person name="Riley R."/>
            <person name="Haridas S."/>
            <person name="Wolfe K.H."/>
            <person name="Lopes M.R."/>
            <person name="Hittinger C.T."/>
            <person name="Goker M."/>
            <person name="Salamov A."/>
            <person name="Wisecaver J."/>
            <person name="Long T.M."/>
            <person name="Aerts A.L."/>
            <person name="Barry K."/>
            <person name="Choi C."/>
            <person name="Clum A."/>
            <person name="Coughlan A.Y."/>
            <person name="Deshpande S."/>
            <person name="Douglass A.P."/>
            <person name="Hanson S.J."/>
            <person name="Klenk H.-P."/>
            <person name="Labutti K."/>
            <person name="Lapidus A."/>
            <person name="Lindquist E."/>
            <person name="Lipzen A."/>
            <person name="Meier-Kolthoff J.P."/>
            <person name="Ohm R.A."/>
            <person name="Otillar R.P."/>
            <person name="Pangilinan J."/>
            <person name="Peng Y."/>
            <person name="Rokas A."/>
            <person name="Rosa C.A."/>
            <person name="Scheuner C."/>
            <person name="Sibirny A.A."/>
            <person name="Slot J.C."/>
            <person name="Stielow J.B."/>
            <person name="Sun H."/>
            <person name="Kurtzman C.P."/>
            <person name="Blackwell M."/>
            <person name="Jeffries T.W."/>
            <person name="Grigoriev I.V."/>
        </authorList>
    </citation>
    <scope>NUCLEOTIDE SEQUENCE [LARGE SCALE GENOMIC DNA]</scope>
    <source>
        <strain evidence="18">NRRL Y-17796</strain>
    </source>
</reference>
<evidence type="ECO:0000256" key="6">
    <source>
        <dbReference type="ARBA" id="ARBA00022806"/>
    </source>
</evidence>
<dbReference type="GO" id="GO:0006364">
    <property type="term" value="P:rRNA processing"/>
    <property type="evidence" value="ECO:0007669"/>
    <property type="project" value="UniProtKB-KW"/>
</dbReference>
<evidence type="ECO:0000313" key="17">
    <source>
        <dbReference type="EMBL" id="ODV92356.1"/>
    </source>
</evidence>
<evidence type="ECO:0000259" key="15">
    <source>
        <dbReference type="PROSITE" id="PS51194"/>
    </source>
</evidence>
<dbReference type="EMBL" id="KV453841">
    <property type="protein sequence ID" value="ODV92356.1"/>
    <property type="molecule type" value="Genomic_DNA"/>
</dbReference>
<dbReference type="CDD" id="cd18787">
    <property type="entry name" value="SF2_C_DEAD"/>
    <property type="match status" value="1"/>
</dbReference>
<feature type="region of interest" description="Disordered" evidence="13">
    <location>
        <begin position="545"/>
        <end position="581"/>
    </location>
</feature>
<name>A0A1E4TKS4_9ASCO</name>
<dbReference type="AlphaFoldDB" id="A0A1E4TKS4"/>
<proteinExistence type="inferred from homology"/>
<dbReference type="Pfam" id="PF13959">
    <property type="entry name" value="CTE_SPB4"/>
    <property type="match status" value="1"/>
</dbReference>
<dbReference type="GO" id="GO:0003723">
    <property type="term" value="F:RNA binding"/>
    <property type="evidence" value="ECO:0007669"/>
    <property type="project" value="UniProtKB-UniRule"/>
</dbReference>
<keyword evidence="8 12" id="KW-0694">RNA-binding</keyword>
<feature type="region of interest" description="Disordered" evidence="13">
    <location>
        <begin position="1"/>
        <end position="22"/>
    </location>
</feature>
<dbReference type="InterPro" id="IPR011545">
    <property type="entry name" value="DEAD/DEAH_box_helicase_dom"/>
</dbReference>